<keyword evidence="3" id="KW-1185">Reference proteome</keyword>
<proteinExistence type="predicted"/>
<accession>A0A0E0KNB5</accession>
<name>A0A0E0KNB5_ORYPU</name>
<evidence type="ECO:0000313" key="3">
    <source>
        <dbReference type="Proteomes" id="UP000026962"/>
    </source>
</evidence>
<feature type="compositionally biased region" description="Basic residues" evidence="1">
    <location>
        <begin position="129"/>
        <end position="139"/>
    </location>
</feature>
<dbReference type="EnsemblPlants" id="OPUNC04G04290.1">
    <property type="protein sequence ID" value="OPUNC04G04290.1"/>
    <property type="gene ID" value="OPUNC04G04290"/>
</dbReference>
<evidence type="ECO:0000256" key="1">
    <source>
        <dbReference type="SAM" id="MobiDB-lite"/>
    </source>
</evidence>
<organism evidence="2">
    <name type="scientific">Oryza punctata</name>
    <name type="common">Red rice</name>
    <dbReference type="NCBI Taxonomy" id="4537"/>
    <lineage>
        <taxon>Eukaryota</taxon>
        <taxon>Viridiplantae</taxon>
        <taxon>Streptophyta</taxon>
        <taxon>Embryophyta</taxon>
        <taxon>Tracheophyta</taxon>
        <taxon>Spermatophyta</taxon>
        <taxon>Magnoliopsida</taxon>
        <taxon>Liliopsida</taxon>
        <taxon>Poales</taxon>
        <taxon>Poaceae</taxon>
        <taxon>BOP clade</taxon>
        <taxon>Oryzoideae</taxon>
        <taxon>Oryzeae</taxon>
        <taxon>Oryzinae</taxon>
        <taxon>Oryza</taxon>
    </lineage>
</organism>
<reference evidence="2" key="2">
    <citation type="submission" date="2018-05" db="EMBL/GenBank/DDBJ databases">
        <title>OpunRS2 (Oryza punctata Reference Sequence Version 2).</title>
        <authorList>
            <person name="Zhang J."/>
            <person name="Kudrna D."/>
            <person name="Lee S."/>
            <person name="Talag J."/>
            <person name="Welchert J."/>
            <person name="Wing R.A."/>
        </authorList>
    </citation>
    <scope>NUCLEOTIDE SEQUENCE [LARGE SCALE GENOMIC DNA]</scope>
</reference>
<dbReference type="HOGENOM" id="CLU_113062_1_0_1"/>
<evidence type="ECO:0000313" key="2">
    <source>
        <dbReference type="EnsemblPlants" id="OPUNC04G04290.1"/>
    </source>
</evidence>
<dbReference type="AlphaFoldDB" id="A0A0E0KNB5"/>
<feature type="compositionally biased region" description="Polar residues" evidence="1">
    <location>
        <begin position="87"/>
        <end position="109"/>
    </location>
</feature>
<dbReference type="Proteomes" id="UP000026962">
    <property type="component" value="Chromosome 4"/>
</dbReference>
<dbReference type="Gramene" id="OPUNC04G04290.1">
    <property type="protein sequence ID" value="OPUNC04G04290.1"/>
    <property type="gene ID" value="OPUNC04G04290"/>
</dbReference>
<feature type="region of interest" description="Disordered" evidence="1">
    <location>
        <begin position="75"/>
        <end position="152"/>
    </location>
</feature>
<sequence>MGLNEQFHGAFTSNTAARLMYPMSINETAQPQGPSFFMMIGQGDWLFSQPPIMQPQTTGKYTVDQMTAYAGSTQSYGEQCSYGGGSSTAQHEIRPSQNDQSPPITQLTQRYEHIDFSGVEETRRPPTGARKKGRGKKKVTGTSWNMCEVDDE</sequence>
<feature type="compositionally biased region" description="Basic and acidic residues" evidence="1">
    <location>
        <begin position="110"/>
        <end position="124"/>
    </location>
</feature>
<protein>
    <submittedName>
        <fullName evidence="2">Uncharacterized protein</fullName>
    </submittedName>
</protein>
<reference evidence="2" key="1">
    <citation type="submission" date="2015-04" db="UniProtKB">
        <authorList>
            <consortium name="EnsemblPlants"/>
        </authorList>
    </citation>
    <scope>IDENTIFICATION</scope>
</reference>